<accession>A0A2N5SRA1</accession>
<feature type="signal peptide" evidence="2">
    <location>
        <begin position="1"/>
        <end position="20"/>
    </location>
</feature>
<dbReference type="OrthoDB" id="2498375at2759"/>
<dbReference type="AlphaFoldDB" id="A0A2N5SRA1"/>
<evidence type="ECO:0000256" key="2">
    <source>
        <dbReference type="SAM" id="SignalP"/>
    </source>
</evidence>
<evidence type="ECO:0000313" key="3">
    <source>
        <dbReference type="EMBL" id="PLW15763.1"/>
    </source>
</evidence>
<sequence length="232" mass="24301">MVSFAYLLTLLSVLVSLTVAEEAGAAKSNSVDEKWLGLGVGLGVNIGFGPGTYISGHSYNRYANWLGGYPSFAACGLWSYNPRYSRSWFKEAGNSVARRSESLPINSDHLYPRGEGAVSCNGKDGVVQEITPSHCQKAIDNLISQKSSSASFGSCSITMATPSGKLAVTGAPAEALHNAASEILKACSANGTGETSSPAPQKVTRRSPAEAVQKSNKQFAMIISKNVASTSN</sequence>
<name>A0A2N5SRA1_9BASI</name>
<organism evidence="3 4">
    <name type="scientific">Puccinia coronata f. sp. avenae</name>
    <dbReference type="NCBI Taxonomy" id="200324"/>
    <lineage>
        <taxon>Eukaryota</taxon>
        <taxon>Fungi</taxon>
        <taxon>Dikarya</taxon>
        <taxon>Basidiomycota</taxon>
        <taxon>Pucciniomycotina</taxon>
        <taxon>Pucciniomycetes</taxon>
        <taxon>Pucciniales</taxon>
        <taxon>Pucciniaceae</taxon>
        <taxon>Puccinia</taxon>
    </lineage>
</organism>
<feature type="compositionally biased region" description="Polar residues" evidence="1">
    <location>
        <begin position="190"/>
        <end position="199"/>
    </location>
</feature>
<keyword evidence="4" id="KW-1185">Reference proteome</keyword>
<reference evidence="3 4" key="1">
    <citation type="submission" date="2017-11" db="EMBL/GenBank/DDBJ databases">
        <title>De novo assembly and phasing of dikaryotic genomes from two isolates of Puccinia coronata f. sp. avenae, the causal agent of oat crown rust.</title>
        <authorList>
            <person name="Miller M.E."/>
            <person name="Zhang Y."/>
            <person name="Omidvar V."/>
            <person name="Sperschneider J."/>
            <person name="Schwessinger B."/>
            <person name="Raley C."/>
            <person name="Palmer J.M."/>
            <person name="Garnica D."/>
            <person name="Upadhyaya N."/>
            <person name="Rathjen J."/>
            <person name="Taylor J.M."/>
            <person name="Park R.F."/>
            <person name="Dodds P.N."/>
            <person name="Hirsch C.D."/>
            <person name="Kianian S.F."/>
            <person name="Figueroa M."/>
        </authorList>
    </citation>
    <scope>NUCLEOTIDE SEQUENCE [LARGE SCALE GENOMIC DNA]</scope>
    <source>
        <strain evidence="3">12NC29</strain>
    </source>
</reference>
<feature type="chain" id="PRO_5014891765" evidence="2">
    <location>
        <begin position="21"/>
        <end position="232"/>
    </location>
</feature>
<protein>
    <submittedName>
        <fullName evidence="3">Uncharacterized protein</fullName>
    </submittedName>
</protein>
<dbReference type="Proteomes" id="UP000235388">
    <property type="component" value="Unassembled WGS sequence"/>
</dbReference>
<gene>
    <name evidence="3" type="ORF">PCANC_13459</name>
</gene>
<feature type="region of interest" description="Disordered" evidence="1">
    <location>
        <begin position="190"/>
        <end position="215"/>
    </location>
</feature>
<evidence type="ECO:0000256" key="1">
    <source>
        <dbReference type="SAM" id="MobiDB-lite"/>
    </source>
</evidence>
<evidence type="ECO:0000313" key="4">
    <source>
        <dbReference type="Proteomes" id="UP000235388"/>
    </source>
</evidence>
<comment type="caution">
    <text evidence="3">The sequence shown here is derived from an EMBL/GenBank/DDBJ whole genome shotgun (WGS) entry which is preliminary data.</text>
</comment>
<keyword evidence="2" id="KW-0732">Signal</keyword>
<dbReference type="EMBL" id="PGCJ01000887">
    <property type="protein sequence ID" value="PLW15763.1"/>
    <property type="molecule type" value="Genomic_DNA"/>
</dbReference>
<proteinExistence type="predicted"/>